<evidence type="ECO:0000259" key="1">
    <source>
        <dbReference type="Pfam" id="PF00535"/>
    </source>
</evidence>
<organism evidence="2 3">
    <name type="scientific">Lichenibacterium ramalinae</name>
    <dbReference type="NCBI Taxonomy" id="2316527"/>
    <lineage>
        <taxon>Bacteria</taxon>
        <taxon>Pseudomonadati</taxon>
        <taxon>Pseudomonadota</taxon>
        <taxon>Alphaproteobacteria</taxon>
        <taxon>Hyphomicrobiales</taxon>
        <taxon>Lichenihabitantaceae</taxon>
        <taxon>Lichenibacterium</taxon>
    </lineage>
</organism>
<dbReference type="SUPFAM" id="SSF53448">
    <property type="entry name" value="Nucleotide-diphospho-sugar transferases"/>
    <property type="match status" value="1"/>
</dbReference>
<dbReference type="Pfam" id="PF00535">
    <property type="entry name" value="Glycos_transf_2"/>
    <property type="match status" value="1"/>
</dbReference>
<sequence length="356" mass="39209">MCTRHPVLSPSARGEMSVSVAMATYNGARFLEKQLDSIVSQTVPPSEIVICDDASSDGTASIVGEFAARSPVPIRFERNAVNLGYADNFFKAASLTTHPYIAFSDQDDIWRRDKIERSLAAIRDGGAVMAVHTATLIDAAGEPVGEMRRHIDGSRTVPPCTLEPWTMFWGFAQTFDRRLLDLLPHDRATRGSDSNAPENALGHDGWTSFLAGSFGKIALLDEPLVGYRQHSANVFGFQNRNFVGKIRAKMADEPSRVRRVAWLVDIALHRLTMLDAHAADDPRFVAPVAHWRRIHRHCAARRDLNTSKRALGRVGHLAVNLARGTYRHPSDGGLGVDRLMEDATLGLLGHLRFGAN</sequence>
<keyword evidence="2" id="KW-0808">Transferase</keyword>
<gene>
    <name evidence="2" type="ORF">D3272_07900</name>
</gene>
<dbReference type="EMBL" id="QYBC01000005">
    <property type="protein sequence ID" value="RYB06101.1"/>
    <property type="molecule type" value="Genomic_DNA"/>
</dbReference>
<dbReference type="InterPro" id="IPR029044">
    <property type="entry name" value="Nucleotide-diphossugar_trans"/>
</dbReference>
<accession>A0A4Q2RFJ3</accession>
<feature type="domain" description="Glycosyltransferase 2-like" evidence="1">
    <location>
        <begin position="19"/>
        <end position="161"/>
    </location>
</feature>
<protein>
    <submittedName>
        <fullName evidence="2">Glycosyltransferase family 2 protein</fullName>
    </submittedName>
</protein>
<dbReference type="GO" id="GO:0016758">
    <property type="term" value="F:hexosyltransferase activity"/>
    <property type="evidence" value="ECO:0007669"/>
    <property type="project" value="UniProtKB-ARBA"/>
</dbReference>
<dbReference type="PANTHER" id="PTHR22916">
    <property type="entry name" value="GLYCOSYLTRANSFERASE"/>
    <property type="match status" value="1"/>
</dbReference>
<keyword evidence="3" id="KW-1185">Reference proteome</keyword>
<dbReference type="PANTHER" id="PTHR22916:SF3">
    <property type="entry name" value="UDP-GLCNAC:BETAGAL BETA-1,3-N-ACETYLGLUCOSAMINYLTRANSFERASE-LIKE PROTEIN 1"/>
    <property type="match status" value="1"/>
</dbReference>
<dbReference type="InterPro" id="IPR001173">
    <property type="entry name" value="Glyco_trans_2-like"/>
</dbReference>
<dbReference type="OrthoDB" id="9802649at2"/>
<dbReference type="Gene3D" id="3.90.550.10">
    <property type="entry name" value="Spore Coat Polysaccharide Biosynthesis Protein SpsA, Chain A"/>
    <property type="match status" value="1"/>
</dbReference>
<dbReference type="AlphaFoldDB" id="A0A4Q2RFJ3"/>
<reference evidence="2 3" key="1">
    <citation type="submission" date="2018-09" db="EMBL/GenBank/DDBJ databases">
        <authorList>
            <person name="Grouzdev D.S."/>
            <person name="Krutkina M.S."/>
        </authorList>
    </citation>
    <scope>NUCLEOTIDE SEQUENCE [LARGE SCALE GENOMIC DNA]</scope>
    <source>
        <strain evidence="2 3">RmlP001</strain>
    </source>
</reference>
<comment type="caution">
    <text evidence="2">The sequence shown here is derived from an EMBL/GenBank/DDBJ whole genome shotgun (WGS) entry which is preliminary data.</text>
</comment>
<evidence type="ECO:0000313" key="3">
    <source>
        <dbReference type="Proteomes" id="UP000289411"/>
    </source>
</evidence>
<reference evidence="2 3" key="2">
    <citation type="submission" date="2019-02" db="EMBL/GenBank/DDBJ databases">
        <title>'Lichenibacterium ramalinii' gen. nov. sp. nov., 'Lichenibacterium minor' gen. nov. sp. nov.</title>
        <authorList>
            <person name="Pankratov T."/>
        </authorList>
    </citation>
    <scope>NUCLEOTIDE SEQUENCE [LARGE SCALE GENOMIC DNA]</scope>
    <source>
        <strain evidence="2 3">RmlP001</strain>
    </source>
</reference>
<evidence type="ECO:0000313" key="2">
    <source>
        <dbReference type="EMBL" id="RYB06101.1"/>
    </source>
</evidence>
<proteinExistence type="predicted"/>
<dbReference type="CDD" id="cd04196">
    <property type="entry name" value="GT_2_like_d"/>
    <property type="match status" value="1"/>
</dbReference>
<dbReference type="Proteomes" id="UP000289411">
    <property type="component" value="Unassembled WGS sequence"/>
</dbReference>
<name>A0A4Q2RFJ3_9HYPH</name>